<dbReference type="SUPFAM" id="SSF56112">
    <property type="entry name" value="Protein kinase-like (PK-like)"/>
    <property type="match status" value="1"/>
</dbReference>
<evidence type="ECO:0000259" key="7">
    <source>
        <dbReference type="PROSITE" id="PS50011"/>
    </source>
</evidence>
<evidence type="ECO:0000256" key="3">
    <source>
        <dbReference type="ARBA" id="ARBA00022777"/>
    </source>
</evidence>
<dbReference type="InterPro" id="IPR000719">
    <property type="entry name" value="Prot_kinase_dom"/>
</dbReference>
<feature type="region of interest" description="Disordered" evidence="5">
    <location>
        <begin position="343"/>
        <end position="386"/>
    </location>
</feature>
<dbReference type="Gene3D" id="1.10.510.10">
    <property type="entry name" value="Transferase(Phosphotransferase) domain 1"/>
    <property type="match status" value="1"/>
</dbReference>
<protein>
    <recommendedName>
        <fullName evidence="7">Protein kinase domain-containing protein</fullName>
    </recommendedName>
</protein>
<dbReference type="PROSITE" id="PS50011">
    <property type="entry name" value="PROTEIN_KINASE_DOM"/>
    <property type="match status" value="1"/>
</dbReference>
<dbReference type="EMBL" id="BMXL01000001">
    <property type="protein sequence ID" value="GHD15844.1"/>
    <property type="molecule type" value="Genomic_DNA"/>
</dbReference>
<evidence type="ECO:0000256" key="4">
    <source>
        <dbReference type="ARBA" id="ARBA00022840"/>
    </source>
</evidence>
<dbReference type="Gene3D" id="3.30.200.20">
    <property type="entry name" value="Phosphorylase Kinase, domain 1"/>
    <property type="match status" value="1"/>
</dbReference>
<dbReference type="Proteomes" id="UP000654947">
    <property type="component" value="Unassembled WGS sequence"/>
</dbReference>
<dbReference type="InterPro" id="IPR008271">
    <property type="entry name" value="Ser/Thr_kinase_AS"/>
</dbReference>
<evidence type="ECO:0000256" key="6">
    <source>
        <dbReference type="SAM" id="Phobius"/>
    </source>
</evidence>
<dbReference type="PANTHER" id="PTHR43289:SF34">
    <property type="entry name" value="SERINE_THREONINE-PROTEIN KINASE YBDM-RELATED"/>
    <property type="match status" value="1"/>
</dbReference>
<dbReference type="InterPro" id="IPR011009">
    <property type="entry name" value="Kinase-like_dom_sf"/>
</dbReference>
<evidence type="ECO:0000256" key="1">
    <source>
        <dbReference type="ARBA" id="ARBA00022679"/>
    </source>
</evidence>
<dbReference type="GO" id="GO:0005524">
    <property type="term" value="F:ATP binding"/>
    <property type="evidence" value="ECO:0007669"/>
    <property type="project" value="UniProtKB-KW"/>
</dbReference>
<feature type="compositionally biased region" description="Low complexity" evidence="5">
    <location>
        <begin position="345"/>
        <end position="357"/>
    </location>
</feature>
<dbReference type="GO" id="GO:0004674">
    <property type="term" value="F:protein serine/threonine kinase activity"/>
    <property type="evidence" value="ECO:0007669"/>
    <property type="project" value="TreeGrafter"/>
</dbReference>
<dbReference type="PROSITE" id="PS00108">
    <property type="entry name" value="PROTEIN_KINASE_ST"/>
    <property type="match status" value="1"/>
</dbReference>
<keyword evidence="1" id="KW-0808">Transferase</keyword>
<evidence type="ECO:0000256" key="2">
    <source>
        <dbReference type="ARBA" id="ARBA00022741"/>
    </source>
</evidence>
<keyword evidence="6" id="KW-0472">Membrane</keyword>
<keyword evidence="4" id="KW-0067">ATP-binding</keyword>
<sequence length="502" mass="51264">MSTPSPLRETDPSRVGGFVLTGRVGTGGQGTVYLAEGPGGTPVAVKTLNSEVVDDPGMRQRFVREAQAARQVASFCTAAVLAVDFEARPPYIVSEYVDGPSLQGHVGARGPMSGGELNRLAVATATALVAIHEAGIVHRDLKPGNVLLGGDGARVIDFGIAQNTLGAGTLTNSPIGTPSFMAPEQIADGRATADSDVFSWGAVIAFAATGRSPFEGTTVPNVLHNVVNVEPDLTRVPEPLRALVAGALAKDPAARPSSVDVLMRLLGRQGGPADAGTLVQAGHAAQATMVAPTAAQGQAGRVQEPGKRSRARGRLLGAGAVLAGAGLFLAGLSLGLVMNSPPWETGAQGASEQSAGAGAPGSEGGTEPSGEPEEPASGDRELDPAEGVPRFSQAHEGDWEGVADNGAVVELQTQEGDQSGELDIDLDDCEAVLNLSASTDRGYDAVVSFDSTEPARCVLTRSEQLEEQVAVIVEGDTMAIDFFGEGDVGGEPVTTLSLARVD</sequence>
<proteinExistence type="predicted"/>
<keyword evidence="2" id="KW-0547">Nucleotide-binding</keyword>
<dbReference type="AlphaFoldDB" id="A0A918X7R0"/>
<evidence type="ECO:0000256" key="5">
    <source>
        <dbReference type="SAM" id="MobiDB-lite"/>
    </source>
</evidence>
<dbReference type="Pfam" id="PF00069">
    <property type="entry name" value="Pkinase"/>
    <property type="match status" value="1"/>
</dbReference>
<keyword evidence="9" id="KW-1185">Reference proteome</keyword>
<feature type="domain" description="Protein kinase" evidence="7">
    <location>
        <begin position="18"/>
        <end position="266"/>
    </location>
</feature>
<feature type="transmembrane region" description="Helical" evidence="6">
    <location>
        <begin position="315"/>
        <end position="338"/>
    </location>
</feature>
<dbReference type="CDD" id="cd14014">
    <property type="entry name" value="STKc_PknB_like"/>
    <property type="match status" value="1"/>
</dbReference>
<accession>A0A918X7R0</accession>
<comment type="caution">
    <text evidence="8">The sequence shown here is derived from an EMBL/GenBank/DDBJ whole genome shotgun (WGS) entry which is preliminary data.</text>
</comment>
<dbReference type="PANTHER" id="PTHR43289">
    <property type="entry name" value="MITOGEN-ACTIVATED PROTEIN KINASE KINASE KINASE 20-RELATED"/>
    <property type="match status" value="1"/>
</dbReference>
<reference evidence="8 9" key="1">
    <citation type="journal article" date="2014" name="Int. J. Syst. Evol. Microbiol.">
        <title>Complete genome sequence of Corynebacterium casei LMG S-19264T (=DSM 44701T), isolated from a smear-ripened cheese.</title>
        <authorList>
            <consortium name="US DOE Joint Genome Institute (JGI-PGF)"/>
            <person name="Walter F."/>
            <person name="Albersmeier A."/>
            <person name="Kalinowski J."/>
            <person name="Ruckert C."/>
        </authorList>
    </citation>
    <scope>NUCLEOTIDE SEQUENCE [LARGE SCALE GENOMIC DNA]</scope>
    <source>
        <strain evidence="8 9">KCTC 19473</strain>
    </source>
</reference>
<evidence type="ECO:0000313" key="9">
    <source>
        <dbReference type="Proteomes" id="UP000654947"/>
    </source>
</evidence>
<keyword evidence="3" id="KW-0418">Kinase</keyword>
<keyword evidence="6" id="KW-1133">Transmembrane helix</keyword>
<name>A0A918X7R0_9ACTN</name>
<evidence type="ECO:0000313" key="8">
    <source>
        <dbReference type="EMBL" id="GHD15844.1"/>
    </source>
</evidence>
<keyword evidence="6" id="KW-0812">Transmembrane</keyword>
<dbReference type="SMART" id="SM00220">
    <property type="entry name" value="S_TKc"/>
    <property type="match status" value="1"/>
</dbReference>
<gene>
    <name evidence="8" type="ORF">GCM10007147_03690</name>
</gene>
<organism evidence="8 9">
    <name type="scientific">Nocardiopsis kunsanensis</name>
    <dbReference type="NCBI Taxonomy" id="141693"/>
    <lineage>
        <taxon>Bacteria</taxon>
        <taxon>Bacillati</taxon>
        <taxon>Actinomycetota</taxon>
        <taxon>Actinomycetes</taxon>
        <taxon>Streptosporangiales</taxon>
        <taxon>Nocardiopsidaceae</taxon>
        <taxon>Nocardiopsis</taxon>
    </lineage>
</organism>
<dbReference type="RefSeq" id="WP_193517177.1">
    <property type="nucleotide sequence ID" value="NZ_BMXL01000001.1"/>
</dbReference>